<evidence type="ECO:0000256" key="1">
    <source>
        <dbReference type="SAM" id="MobiDB-lite"/>
    </source>
</evidence>
<name>A0AAD4C0G3_BOLED</name>
<feature type="non-terminal residue" evidence="2">
    <location>
        <position position="144"/>
    </location>
</feature>
<reference evidence="2" key="2">
    <citation type="journal article" date="2020" name="Nat. Commun.">
        <title>Large-scale genome sequencing of mycorrhizal fungi provides insights into the early evolution of symbiotic traits.</title>
        <authorList>
            <person name="Miyauchi S."/>
            <person name="Kiss E."/>
            <person name="Kuo A."/>
            <person name="Drula E."/>
            <person name="Kohler A."/>
            <person name="Sanchez-Garcia M."/>
            <person name="Morin E."/>
            <person name="Andreopoulos B."/>
            <person name="Barry K.W."/>
            <person name="Bonito G."/>
            <person name="Buee M."/>
            <person name="Carver A."/>
            <person name="Chen C."/>
            <person name="Cichocki N."/>
            <person name="Clum A."/>
            <person name="Culley D."/>
            <person name="Crous P.W."/>
            <person name="Fauchery L."/>
            <person name="Girlanda M."/>
            <person name="Hayes R.D."/>
            <person name="Keri Z."/>
            <person name="LaButti K."/>
            <person name="Lipzen A."/>
            <person name="Lombard V."/>
            <person name="Magnuson J."/>
            <person name="Maillard F."/>
            <person name="Murat C."/>
            <person name="Nolan M."/>
            <person name="Ohm R.A."/>
            <person name="Pangilinan J."/>
            <person name="Pereira M.F."/>
            <person name="Perotto S."/>
            <person name="Peter M."/>
            <person name="Pfister S."/>
            <person name="Riley R."/>
            <person name="Sitrit Y."/>
            <person name="Stielow J.B."/>
            <person name="Szollosi G."/>
            <person name="Zifcakova L."/>
            <person name="Stursova M."/>
            <person name="Spatafora J.W."/>
            <person name="Tedersoo L."/>
            <person name="Vaario L.M."/>
            <person name="Yamada A."/>
            <person name="Yan M."/>
            <person name="Wang P."/>
            <person name="Xu J."/>
            <person name="Bruns T."/>
            <person name="Baldrian P."/>
            <person name="Vilgalys R."/>
            <person name="Dunand C."/>
            <person name="Henrissat B."/>
            <person name="Grigoriev I.V."/>
            <person name="Hibbett D."/>
            <person name="Nagy L.G."/>
            <person name="Martin F.M."/>
        </authorList>
    </citation>
    <scope>NUCLEOTIDE SEQUENCE</scope>
    <source>
        <strain evidence="2">BED1</strain>
    </source>
</reference>
<feature type="compositionally biased region" description="Basic and acidic residues" evidence="1">
    <location>
        <begin position="39"/>
        <end position="50"/>
    </location>
</feature>
<gene>
    <name evidence="2" type="ORF">L210DRAFT_3365717</name>
</gene>
<sequence>RRHTILVAEVSTLRRHLEANHRPEYMKWAKSNSFVSMLPKDRKSQKDESQASRQTELNLHLKPVAPKERILPYTDDRFRDAAIQWLIATDQPISALEHPAFKNMVNLNACATNGVRIPTRKVTREAIVDMFKEQMKDLRSRLLV</sequence>
<organism evidence="2 3">
    <name type="scientific">Boletus edulis BED1</name>
    <dbReference type="NCBI Taxonomy" id="1328754"/>
    <lineage>
        <taxon>Eukaryota</taxon>
        <taxon>Fungi</taxon>
        <taxon>Dikarya</taxon>
        <taxon>Basidiomycota</taxon>
        <taxon>Agaricomycotina</taxon>
        <taxon>Agaricomycetes</taxon>
        <taxon>Agaricomycetidae</taxon>
        <taxon>Boletales</taxon>
        <taxon>Boletineae</taxon>
        <taxon>Boletaceae</taxon>
        <taxon>Boletoideae</taxon>
        <taxon>Boletus</taxon>
    </lineage>
</organism>
<dbReference type="AlphaFoldDB" id="A0AAD4C0G3"/>
<accession>A0AAD4C0G3</accession>
<protein>
    <submittedName>
        <fullName evidence="2">Uncharacterized protein</fullName>
    </submittedName>
</protein>
<dbReference type="EMBL" id="WHUW01000006">
    <property type="protein sequence ID" value="KAF8445073.1"/>
    <property type="molecule type" value="Genomic_DNA"/>
</dbReference>
<reference evidence="2" key="1">
    <citation type="submission" date="2019-10" db="EMBL/GenBank/DDBJ databases">
        <authorList>
            <consortium name="DOE Joint Genome Institute"/>
            <person name="Kuo A."/>
            <person name="Miyauchi S."/>
            <person name="Kiss E."/>
            <person name="Drula E."/>
            <person name="Kohler A."/>
            <person name="Sanchez-Garcia M."/>
            <person name="Andreopoulos B."/>
            <person name="Barry K.W."/>
            <person name="Bonito G."/>
            <person name="Buee M."/>
            <person name="Carver A."/>
            <person name="Chen C."/>
            <person name="Cichocki N."/>
            <person name="Clum A."/>
            <person name="Culley D."/>
            <person name="Crous P.W."/>
            <person name="Fauchery L."/>
            <person name="Girlanda M."/>
            <person name="Hayes R."/>
            <person name="Keri Z."/>
            <person name="LaButti K."/>
            <person name="Lipzen A."/>
            <person name="Lombard V."/>
            <person name="Magnuson J."/>
            <person name="Maillard F."/>
            <person name="Morin E."/>
            <person name="Murat C."/>
            <person name="Nolan M."/>
            <person name="Ohm R."/>
            <person name="Pangilinan J."/>
            <person name="Pereira M."/>
            <person name="Perotto S."/>
            <person name="Peter M."/>
            <person name="Riley R."/>
            <person name="Sitrit Y."/>
            <person name="Stielow B."/>
            <person name="Szollosi G."/>
            <person name="Zifcakova L."/>
            <person name="Stursova M."/>
            <person name="Spatafora J.W."/>
            <person name="Tedersoo L."/>
            <person name="Vaario L.-M."/>
            <person name="Yamada A."/>
            <person name="Yan M."/>
            <person name="Wang P."/>
            <person name="Xu J."/>
            <person name="Bruns T."/>
            <person name="Baldrian P."/>
            <person name="Vilgalys R."/>
            <person name="Henrissat B."/>
            <person name="Grigoriev I.V."/>
            <person name="Hibbett D."/>
            <person name="Nagy L.G."/>
            <person name="Martin F.M."/>
        </authorList>
    </citation>
    <scope>NUCLEOTIDE SEQUENCE</scope>
    <source>
        <strain evidence="2">BED1</strain>
    </source>
</reference>
<feature type="region of interest" description="Disordered" evidence="1">
    <location>
        <begin position="39"/>
        <end position="59"/>
    </location>
</feature>
<keyword evidence="3" id="KW-1185">Reference proteome</keyword>
<evidence type="ECO:0000313" key="3">
    <source>
        <dbReference type="Proteomes" id="UP001194468"/>
    </source>
</evidence>
<proteinExistence type="predicted"/>
<evidence type="ECO:0000313" key="2">
    <source>
        <dbReference type="EMBL" id="KAF8445073.1"/>
    </source>
</evidence>
<dbReference type="Proteomes" id="UP001194468">
    <property type="component" value="Unassembled WGS sequence"/>
</dbReference>
<comment type="caution">
    <text evidence="2">The sequence shown here is derived from an EMBL/GenBank/DDBJ whole genome shotgun (WGS) entry which is preliminary data.</text>
</comment>
<feature type="non-terminal residue" evidence="2">
    <location>
        <position position="1"/>
    </location>
</feature>